<gene>
    <name evidence="7" type="primary">LOC113393794</name>
</gene>
<dbReference type="RefSeq" id="XP_026486638.1">
    <property type="nucleotide sequence ID" value="XM_026630853.2"/>
</dbReference>
<dbReference type="GO" id="GO:0002949">
    <property type="term" value="P:tRNA threonylcarbamoyladenosine modification"/>
    <property type="evidence" value="ECO:0007669"/>
    <property type="project" value="TreeGrafter"/>
</dbReference>
<dbReference type="PANTHER" id="PTHR15840">
    <property type="entry name" value="CGI-121 FAMILY MEMBER"/>
    <property type="match status" value="1"/>
</dbReference>
<sequence>MSPEPYTCALDPKTETRVKIYLMRDVKNVETIRSNVIDGTWKCAVIKPSLILDILQVVVAANRAILSERSNTMVTKTVYSEILYNLSLTKNISQSLSKFGVEKDNSVLICFLVNETDESEDIINAIEGDLCSLSELNKFTNLKDVKSVYKLNNLKSDLDLLDVIISRMVTKSFVSH</sequence>
<dbReference type="GO" id="GO:0000408">
    <property type="term" value="C:EKC/KEOPS complex"/>
    <property type="evidence" value="ECO:0007669"/>
    <property type="project" value="TreeGrafter"/>
</dbReference>
<keyword evidence="4 5" id="KW-0539">Nucleus</keyword>
<evidence type="ECO:0000313" key="7">
    <source>
        <dbReference type="RefSeq" id="XP_026486638.1"/>
    </source>
</evidence>
<evidence type="ECO:0000313" key="6">
    <source>
        <dbReference type="Proteomes" id="UP001652626"/>
    </source>
</evidence>
<keyword evidence="3" id="KW-0819">tRNA processing</keyword>
<dbReference type="Pfam" id="PF08617">
    <property type="entry name" value="CGI-121"/>
    <property type="match status" value="1"/>
</dbReference>
<dbReference type="GO" id="GO:0005829">
    <property type="term" value="C:cytosol"/>
    <property type="evidence" value="ECO:0007669"/>
    <property type="project" value="TreeGrafter"/>
</dbReference>
<dbReference type="SUPFAM" id="SSF143870">
    <property type="entry name" value="PF0523-like"/>
    <property type="match status" value="1"/>
</dbReference>
<evidence type="ECO:0000256" key="3">
    <source>
        <dbReference type="ARBA" id="ARBA00022694"/>
    </source>
</evidence>
<comment type="similarity">
    <text evidence="2 5">Belongs to the CGI121/TPRKB family.</text>
</comment>
<evidence type="ECO:0000256" key="2">
    <source>
        <dbReference type="ARBA" id="ARBA00005546"/>
    </source>
</evidence>
<organism evidence="6 7">
    <name type="scientific">Vanessa tameamea</name>
    <name type="common">Kamehameha butterfly</name>
    <dbReference type="NCBI Taxonomy" id="334116"/>
    <lineage>
        <taxon>Eukaryota</taxon>
        <taxon>Metazoa</taxon>
        <taxon>Ecdysozoa</taxon>
        <taxon>Arthropoda</taxon>
        <taxon>Hexapoda</taxon>
        <taxon>Insecta</taxon>
        <taxon>Pterygota</taxon>
        <taxon>Neoptera</taxon>
        <taxon>Endopterygota</taxon>
        <taxon>Lepidoptera</taxon>
        <taxon>Glossata</taxon>
        <taxon>Ditrysia</taxon>
        <taxon>Papilionoidea</taxon>
        <taxon>Nymphalidae</taxon>
        <taxon>Nymphalinae</taxon>
        <taxon>Vanessa</taxon>
    </lineage>
</organism>
<comment type="subcellular location">
    <subcellularLocation>
        <location evidence="1">Nucleus</location>
    </subcellularLocation>
</comment>
<dbReference type="InterPro" id="IPR036504">
    <property type="entry name" value="CGI121/TPRKB_sf"/>
</dbReference>
<evidence type="ECO:0000256" key="4">
    <source>
        <dbReference type="ARBA" id="ARBA00023242"/>
    </source>
</evidence>
<dbReference type="GO" id="GO:0005634">
    <property type="term" value="C:nucleus"/>
    <property type="evidence" value="ECO:0007669"/>
    <property type="project" value="UniProtKB-SubCell"/>
</dbReference>
<accession>A0A8B8HP70</accession>
<name>A0A8B8HP70_VANTA</name>
<dbReference type="Gene3D" id="3.30.2380.10">
    <property type="entry name" value="CGI121/TPRKB"/>
    <property type="match status" value="1"/>
</dbReference>
<proteinExistence type="inferred from homology"/>
<dbReference type="AlphaFoldDB" id="A0A8B8HP70"/>
<keyword evidence="6" id="KW-1185">Reference proteome</keyword>
<dbReference type="GeneID" id="113393794"/>
<evidence type="ECO:0000256" key="5">
    <source>
        <dbReference type="RuleBase" id="RU004398"/>
    </source>
</evidence>
<dbReference type="OMA" id="IVCRMST"/>
<dbReference type="OrthoDB" id="329139at2759"/>
<evidence type="ECO:0000256" key="1">
    <source>
        <dbReference type="ARBA" id="ARBA00004123"/>
    </source>
</evidence>
<dbReference type="InterPro" id="IPR013926">
    <property type="entry name" value="CGI121/TPRKB"/>
</dbReference>
<dbReference type="Proteomes" id="UP001652626">
    <property type="component" value="Chromosome 9"/>
</dbReference>
<protein>
    <submittedName>
        <fullName evidence="7">EKC/KEOPS complex subunit Tprkb-like</fullName>
    </submittedName>
</protein>
<reference evidence="7" key="1">
    <citation type="submission" date="2025-08" db="UniProtKB">
        <authorList>
            <consortium name="RefSeq"/>
        </authorList>
    </citation>
    <scope>IDENTIFICATION</scope>
    <source>
        <tissue evidence="7">Whole body</tissue>
    </source>
</reference>
<dbReference type="PANTHER" id="PTHR15840:SF10">
    <property type="entry name" value="EKC_KEOPS COMPLEX SUBUNIT TPRKB"/>
    <property type="match status" value="1"/>
</dbReference>